<dbReference type="GO" id="GO:0046061">
    <property type="term" value="P:dATP catabolic process"/>
    <property type="evidence" value="ECO:0007669"/>
    <property type="project" value="TreeGrafter"/>
</dbReference>
<feature type="domain" description="Tetrapyrrole methylase" evidence="1">
    <location>
        <begin position="4"/>
        <end position="207"/>
    </location>
</feature>
<accession>A0A364K2W3</accession>
<dbReference type="Gene3D" id="1.10.287.1080">
    <property type="entry name" value="MazG-like"/>
    <property type="match status" value="2"/>
</dbReference>
<evidence type="ECO:0000259" key="2">
    <source>
        <dbReference type="Pfam" id="PF03819"/>
    </source>
</evidence>
<dbReference type="InterPro" id="IPR004518">
    <property type="entry name" value="MazG-like_dom"/>
</dbReference>
<dbReference type="PANTHER" id="PTHR30522:SF0">
    <property type="entry name" value="NUCLEOSIDE TRIPHOSPHATE PYROPHOSPHOHYDROLASE"/>
    <property type="match status" value="1"/>
</dbReference>
<feature type="domain" description="NTP pyrophosphohydrolase MazG-like" evidence="2">
    <location>
        <begin position="257"/>
        <end position="330"/>
    </location>
</feature>
<dbReference type="InterPro" id="IPR048011">
    <property type="entry name" value="NTP-PPase_MazG-like_C"/>
</dbReference>
<dbReference type="CDD" id="cd11723">
    <property type="entry name" value="YabN_N_like"/>
    <property type="match status" value="1"/>
</dbReference>
<dbReference type="GO" id="GO:0006203">
    <property type="term" value="P:dGTP catabolic process"/>
    <property type="evidence" value="ECO:0007669"/>
    <property type="project" value="TreeGrafter"/>
</dbReference>
<dbReference type="GO" id="GO:0008168">
    <property type="term" value="F:methyltransferase activity"/>
    <property type="evidence" value="ECO:0007669"/>
    <property type="project" value="InterPro"/>
</dbReference>
<dbReference type="InterPro" id="IPR011551">
    <property type="entry name" value="NTP_PyrPHydrolase_MazG"/>
</dbReference>
<dbReference type="NCBIfam" id="TIGR00444">
    <property type="entry name" value="mazG"/>
    <property type="match status" value="1"/>
</dbReference>
<name>A0A364K2W3_9BACL</name>
<dbReference type="GO" id="GO:0047429">
    <property type="term" value="F:nucleoside triphosphate diphosphatase activity"/>
    <property type="evidence" value="ECO:0007669"/>
    <property type="project" value="InterPro"/>
</dbReference>
<dbReference type="CDD" id="cd11529">
    <property type="entry name" value="NTP-PPase_MazG_Cterm"/>
    <property type="match status" value="1"/>
</dbReference>
<dbReference type="InterPro" id="IPR048015">
    <property type="entry name" value="NTP-PPase_MazG-like_N"/>
</dbReference>
<dbReference type="PIRSF" id="PIRSF002845">
    <property type="entry name" value="Ttrprl_mtas_MazG"/>
    <property type="match status" value="1"/>
</dbReference>
<evidence type="ECO:0000259" key="1">
    <source>
        <dbReference type="Pfam" id="PF00590"/>
    </source>
</evidence>
<dbReference type="InterPro" id="IPR000878">
    <property type="entry name" value="4pyrrol_Mease"/>
</dbReference>
<dbReference type="GO" id="GO:0046076">
    <property type="term" value="P:dTTP catabolic process"/>
    <property type="evidence" value="ECO:0007669"/>
    <property type="project" value="TreeGrafter"/>
</dbReference>
<organism evidence="3 4">
    <name type="scientific">Thermoflavimicrobium daqui</name>
    <dbReference type="NCBI Taxonomy" id="2137476"/>
    <lineage>
        <taxon>Bacteria</taxon>
        <taxon>Bacillati</taxon>
        <taxon>Bacillota</taxon>
        <taxon>Bacilli</taxon>
        <taxon>Bacillales</taxon>
        <taxon>Thermoactinomycetaceae</taxon>
        <taxon>Thermoflavimicrobium</taxon>
    </lineage>
</organism>
<dbReference type="InterPro" id="IPR035013">
    <property type="entry name" value="YabN_N"/>
</dbReference>
<dbReference type="GO" id="GO:0046081">
    <property type="term" value="P:dUTP catabolic process"/>
    <property type="evidence" value="ECO:0007669"/>
    <property type="project" value="TreeGrafter"/>
</dbReference>
<keyword evidence="3" id="KW-0378">Hydrolase</keyword>
<dbReference type="EMBL" id="QJKK01000007">
    <property type="protein sequence ID" value="RAL23181.1"/>
    <property type="molecule type" value="Genomic_DNA"/>
</dbReference>
<keyword evidence="4" id="KW-1185">Reference proteome</keyword>
<dbReference type="Gene3D" id="3.40.1010.10">
    <property type="entry name" value="Cobalt-precorrin-4 Transmethylase, Domain 1"/>
    <property type="match status" value="1"/>
</dbReference>
<dbReference type="Pfam" id="PF03819">
    <property type="entry name" value="MazG"/>
    <property type="match status" value="1"/>
</dbReference>
<evidence type="ECO:0000313" key="3">
    <source>
        <dbReference type="EMBL" id="RAL23181.1"/>
    </source>
</evidence>
<dbReference type="NCBIfam" id="NF007113">
    <property type="entry name" value="PRK09562.1"/>
    <property type="match status" value="1"/>
</dbReference>
<dbReference type="GO" id="GO:0046052">
    <property type="term" value="P:UTP catabolic process"/>
    <property type="evidence" value="ECO:0007669"/>
    <property type="project" value="TreeGrafter"/>
</dbReference>
<sequence>MKRKITIVGLGFGDETALPIGTLAVLNHGDMIWLRTENHPVVKWLRQKEMNFHTFDHVYESLSDFDLVYQEIVTRLLELAEMHENIVYAVPGHPMVAERTVKLLKELAPKREIELDIRGGGSFLDIAFARLGIDPIEGFMMLDGNDLKTEMINPRLHILISQVYDRLVASDVKLALMEIYPDDYEIKVVTDLGIADTEMIRSVPLYQLDRLHIFNDLTSIYISPVREEKVLYRRFDYLENVIAFLRSPEGCPWDRKQTHETLLPYLIEEAYEFIEAVHNDDVEAMADELGDVLLQVMLHSQIAKEDGIFDIYEVIKCLTEKMIRRHPHVFGQASAETAEDVKYNWEEIKKQEQGQEIGKTSILDEITKGLPVLLHAYEQHKKAAKVGFDWEKKEDVLMKVAEELDELRLAKTKFEQEEEIGDLLFIMTSVARMYEVNPEIALFKATQKFARRFRYLEEKARHIGKDMEKIGMNQLDAWWDESKRIEKEQNKE</sequence>
<dbReference type="PANTHER" id="PTHR30522">
    <property type="entry name" value="NUCLEOSIDE TRIPHOSPHATE PYROPHOSPHOHYDROLASE"/>
    <property type="match status" value="1"/>
</dbReference>
<dbReference type="GO" id="GO:0046047">
    <property type="term" value="P:TTP catabolic process"/>
    <property type="evidence" value="ECO:0007669"/>
    <property type="project" value="TreeGrafter"/>
</dbReference>
<gene>
    <name evidence="3" type="ORF">DL897_12495</name>
</gene>
<comment type="caution">
    <text evidence="3">The sequence shown here is derived from an EMBL/GenBank/DDBJ whole genome shotgun (WGS) entry which is preliminary data.</text>
</comment>
<protein>
    <submittedName>
        <fullName evidence="3">Nucleoside triphosphate pyrophosphohydrolase</fullName>
    </submittedName>
</protein>
<dbReference type="Pfam" id="PF00590">
    <property type="entry name" value="TP_methylase"/>
    <property type="match status" value="1"/>
</dbReference>
<dbReference type="OrthoDB" id="9808939at2"/>
<dbReference type="InterPro" id="IPR024180">
    <property type="entry name" value="Tetrapyrrole_Mease/MazG_pred"/>
</dbReference>
<evidence type="ECO:0000313" key="4">
    <source>
        <dbReference type="Proteomes" id="UP000251213"/>
    </source>
</evidence>
<dbReference type="InterPro" id="IPR035996">
    <property type="entry name" value="4pyrrol_Methylase_sf"/>
</dbReference>
<dbReference type="InterPro" id="IPR014777">
    <property type="entry name" value="4pyrrole_Mease_sub1"/>
</dbReference>
<reference evidence="3 4" key="2">
    <citation type="submission" date="2018-06" db="EMBL/GenBank/DDBJ databases">
        <authorList>
            <person name="Zhirakovskaya E."/>
        </authorList>
    </citation>
    <scope>NUCLEOTIDE SEQUENCE [LARGE SCALE GENOMIC DNA]</scope>
    <source>
        <strain evidence="3 4">FBKL4.011</strain>
    </source>
</reference>
<dbReference type="SUPFAM" id="SSF101386">
    <property type="entry name" value="all-alpha NTP pyrophosphatases"/>
    <property type="match status" value="2"/>
</dbReference>
<proteinExistence type="predicted"/>
<reference evidence="3 4" key="1">
    <citation type="submission" date="2018-06" db="EMBL/GenBank/DDBJ databases">
        <title>Thermoflavimicrobium daqus sp. nov., a thermophilic microbe isolated from Moutai-flavour Daqu.</title>
        <authorList>
            <person name="Wang X."/>
            <person name="Zhou H."/>
        </authorList>
    </citation>
    <scope>NUCLEOTIDE SEQUENCE [LARGE SCALE GENOMIC DNA]</scope>
    <source>
        <strain evidence="3 4">FBKL4.011</strain>
    </source>
</reference>
<dbReference type="FunFam" id="1.10.287.1080:FF:000001">
    <property type="entry name" value="Nucleoside triphosphate pyrophosphohydrolase"/>
    <property type="match status" value="1"/>
</dbReference>
<dbReference type="RefSeq" id="WP_113659488.1">
    <property type="nucleotide sequence ID" value="NZ_KZ845669.1"/>
</dbReference>
<dbReference type="SUPFAM" id="SSF53790">
    <property type="entry name" value="Tetrapyrrole methylase"/>
    <property type="match status" value="1"/>
</dbReference>
<dbReference type="Proteomes" id="UP000251213">
    <property type="component" value="Unassembled WGS sequence"/>
</dbReference>
<dbReference type="CDD" id="cd11528">
    <property type="entry name" value="NTP-PPase_MazG_Nterm"/>
    <property type="match status" value="1"/>
</dbReference>
<dbReference type="AlphaFoldDB" id="A0A364K2W3"/>
<dbReference type="GO" id="GO:0006950">
    <property type="term" value="P:response to stress"/>
    <property type="evidence" value="ECO:0007669"/>
    <property type="project" value="UniProtKB-ARBA"/>
</dbReference>